<evidence type="ECO:0000256" key="6">
    <source>
        <dbReference type="SAM" id="Phobius"/>
    </source>
</evidence>
<feature type="compositionally biased region" description="Basic and acidic residues" evidence="5">
    <location>
        <begin position="111"/>
        <end position="130"/>
    </location>
</feature>
<dbReference type="Pfam" id="PF06305">
    <property type="entry name" value="LapA_dom"/>
    <property type="match status" value="1"/>
</dbReference>
<evidence type="ECO:0000256" key="4">
    <source>
        <dbReference type="ARBA" id="ARBA00023136"/>
    </source>
</evidence>
<organism evidence="8 9">
    <name type="scientific">Thermanaerosceptrum fracticalcis</name>
    <dbReference type="NCBI Taxonomy" id="1712410"/>
    <lineage>
        <taxon>Bacteria</taxon>
        <taxon>Bacillati</taxon>
        <taxon>Bacillota</taxon>
        <taxon>Clostridia</taxon>
        <taxon>Eubacteriales</taxon>
        <taxon>Peptococcaceae</taxon>
        <taxon>Thermanaerosceptrum</taxon>
    </lineage>
</organism>
<dbReference type="Proteomes" id="UP000515847">
    <property type="component" value="Chromosome"/>
</dbReference>
<evidence type="ECO:0000256" key="1">
    <source>
        <dbReference type="ARBA" id="ARBA00022475"/>
    </source>
</evidence>
<dbReference type="PANTHER" id="PTHR41335:SF1">
    <property type="entry name" value="MEMBRANE PROTEIN"/>
    <property type="match status" value="1"/>
</dbReference>
<evidence type="ECO:0000256" key="3">
    <source>
        <dbReference type="ARBA" id="ARBA00022989"/>
    </source>
</evidence>
<evidence type="ECO:0000259" key="7">
    <source>
        <dbReference type="Pfam" id="PF06305"/>
    </source>
</evidence>
<feature type="transmembrane region" description="Helical" evidence="6">
    <location>
        <begin position="35"/>
        <end position="60"/>
    </location>
</feature>
<dbReference type="RefSeq" id="WP_051965663.1">
    <property type="nucleotide sequence ID" value="NZ_CP045798.1"/>
</dbReference>
<keyword evidence="4 6" id="KW-0472">Membrane</keyword>
<sequence length="130" mass="14543">MQVYLISALLFSLLVAVFAIQNTEQVIIKFLTFQFPISLVLVILGSAVVGALALYFLGLFKQVGSWIKLRQLQHQKEDLENQVKKLQEKLASLEAAKNLCEEKLNQPQESTGEHKEEPKSAGESTVRTEA</sequence>
<dbReference type="PANTHER" id="PTHR41335">
    <property type="entry name" value="MEMBRANE PROTEIN-RELATED"/>
    <property type="match status" value="1"/>
</dbReference>
<name>A0A7G6DZN9_THEFR</name>
<protein>
    <submittedName>
        <fullName evidence="8">DUF1049 domain-containing protein</fullName>
    </submittedName>
</protein>
<evidence type="ECO:0000313" key="9">
    <source>
        <dbReference type="Proteomes" id="UP000515847"/>
    </source>
</evidence>
<evidence type="ECO:0000256" key="2">
    <source>
        <dbReference type="ARBA" id="ARBA00022692"/>
    </source>
</evidence>
<proteinExistence type="predicted"/>
<feature type="domain" description="Lipopolysaccharide assembly protein A" evidence="7">
    <location>
        <begin position="21"/>
        <end position="83"/>
    </location>
</feature>
<keyword evidence="2 6" id="KW-0812">Transmembrane</keyword>
<dbReference type="EMBL" id="CP045798">
    <property type="protein sequence ID" value="QNB45293.1"/>
    <property type="molecule type" value="Genomic_DNA"/>
</dbReference>
<feature type="region of interest" description="Disordered" evidence="5">
    <location>
        <begin position="104"/>
        <end position="130"/>
    </location>
</feature>
<dbReference type="GO" id="GO:0005886">
    <property type="term" value="C:plasma membrane"/>
    <property type="evidence" value="ECO:0007669"/>
    <property type="project" value="InterPro"/>
</dbReference>
<dbReference type="KEGG" id="tfr:BR63_02585"/>
<evidence type="ECO:0000313" key="8">
    <source>
        <dbReference type="EMBL" id="QNB45293.1"/>
    </source>
</evidence>
<keyword evidence="3 6" id="KW-1133">Transmembrane helix</keyword>
<accession>A0A7G6DZN9</accession>
<dbReference type="OrthoDB" id="2088264at2"/>
<reference evidence="8 9" key="1">
    <citation type="journal article" date="2019" name="Front. Microbiol.">
        <title>Thermoanaerosceptrum fracticalcis gen. nov. sp. nov., a Novel Fumarate-Fermenting Microorganism From a Deep Fractured Carbonate Aquifer of the US Great Basin.</title>
        <authorList>
            <person name="Hamilton-Brehm S.D."/>
            <person name="Stewart L.E."/>
            <person name="Zavarin M."/>
            <person name="Caldwell M."/>
            <person name="Lawson P.A."/>
            <person name="Onstott T.C."/>
            <person name="Grzymski J."/>
            <person name="Neveux I."/>
            <person name="Lollar B.S."/>
            <person name="Russell C.E."/>
            <person name="Moser D.P."/>
        </authorList>
    </citation>
    <scope>NUCLEOTIDE SEQUENCE [LARGE SCALE GENOMIC DNA]</scope>
    <source>
        <strain evidence="8 9">DRI-13</strain>
    </source>
</reference>
<gene>
    <name evidence="8" type="ORF">BR63_02585</name>
</gene>
<keyword evidence="9" id="KW-1185">Reference proteome</keyword>
<dbReference type="AlphaFoldDB" id="A0A7G6DZN9"/>
<keyword evidence="1" id="KW-1003">Cell membrane</keyword>
<evidence type="ECO:0000256" key="5">
    <source>
        <dbReference type="SAM" id="MobiDB-lite"/>
    </source>
</evidence>
<dbReference type="InterPro" id="IPR010445">
    <property type="entry name" value="LapA_dom"/>
</dbReference>